<dbReference type="GO" id="GO:0003677">
    <property type="term" value="F:DNA binding"/>
    <property type="evidence" value="ECO:0007669"/>
    <property type="project" value="InterPro"/>
</dbReference>
<dbReference type="RefSeq" id="WP_069206515.1">
    <property type="nucleotide sequence ID" value="NZ_CP014168.1"/>
</dbReference>
<gene>
    <name evidence="7" type="ORF">AWL63_20565</name>
</gene>
<evidence type="ECO:0000259" key="5">
    <source>
        <dbReference type="Pfam" id="PF04542"/>
    </source>
</evidence>
<dbReference type="GO" id="GO:0016987">
    <property type="term" value="F:sigma factor activity"/>
    <property type="evidence" value="ECO:0007669"/>
    <property type="project" value="UniProtKB-KW"/>
</dbReference>
<sequence>MPTNAIALTRLLLTERPSLLRLAQRIVGLPAAEDVTQSLWLRVQRVEDDPPILNKRAYLYRLAGNLATDYARGTRRHDQLFEAADPPTDAPSNEPSAESRVIDRERLARLEAVLEELPLRCRQVFVLRRIDGLPAHEVAARLGITVNAVAKHVRIAVRHCHARMTDEPDA</sequence>
<proteinExistence type="inferred from homology"/>
<dbReference type="KEGG" id="span:AWL63_20565"/>
<dbReference type="OrthoDB" id="7620544at2"/>
<keyword evidence="2" id="KW-0805">Transcription regulation</keyword>
<dbReference type="InterPro" id="IPR013249">
    <property type="entry name" value="RNA_pol_sigma70_r4_t2"/>
</dbReference>
<dbReference type="SUPFAM" id="SSF88946">
    <property type="entry name" value="Sigma2 domain of RNA polymerase sigma factors"/>
    <property type="match status" value="1"/>
</dbReference>
<dbReference type="Gene3D" id="1.10.1740.10">
    <property type="match status" value="1"/>
</dbReference>
<keyword evidence="8" id="KW-1185">Reference proteome</keyword>
<dbReference type="STRING" id="1560345.AWL63_20565"/>
<evidence type="ECO:0000259" key="6">
    <source>
        <dbReference type="Pfam" id="PF08281"/>
    </source>
</evidence>
<dbReference type="PANTHER" id="PTHR43133:SF63">
    <property type="entry name" value="RNA POLYMERASE SIGMA FACTOR FECI-RELATED"/>
    <property type="match status" value="1"/>
</dbReference>
<evidence type="ECO:0000313" key="8">
    <source>
        <dbReference type="Proteomes" id="UP000094256"/>
    </source>
</evidence>
<comment type="similarity">
    <text evidence="1">Belongs to the sigma-70 factor family. ECF subfamily.</text>
</comment>
<reference evidence="7 8" key="1">
    <citation type="submission" date="2016-01" db="EMBL/GenBank/DDBJ databases">
        <title>Complete genome and mega plasmid sequence of Sphingomonas panacis DCY99 elicits systemic resistance in rice to Xanthomonas oryzae.</title>
        <authorList>
            <person name="Kim Y.J."/>
            <person name="Yang D.C."/>
            <person name="Sing P."/>
        </authorList>
    </citation>
    <scope>NUCLEOTIDE SEQUENCE [LARGE SCALE GENOMIC DNA]</scope>
    <source>
        <strain evidence="7 8">DCY99</strain>
    </source>
</reference>
<evidence type="ECO:0000313" key="7">
    <source>
        <dbReference type="EMBL" id="AOH85992.1"/>
    </source>
</evidence>
<dbReference type="EMBL" id="CP014168">
    <property type="protein sequence ID" value="AOH85992.1"/>
    <property type="molecule type" value="Genomic_DNA"/>
</dbReference>
<dbReference type="NCBIfam" id="TIGR02937">
    <property type="entry name" value="sigma70-ECF"/>
    <property type="match status" value="1"/>
</dbReference>
<dbReference type="InterPro" id="IPR036388">
    <property type="entry name" value="WH-like_DNA-bd_sf"/>
</dbReference>
<organism evidence="7 8">
    <name type="scientific">Sphingomonas panacis</name>
    <dbReference type="NCBI Taxonomy" id="1560345"/>
    <lineage>
        <taxon>Bacteria</taxon>
        <taxon>Pseudomonadati</taxon>
        <taxon>Pseudomonadota</taxon>
        <taxon>Alphaproteobacteria</taxon>
        <taxon>Sphingomonadales</taxon>
        <taxon>Sphingomonadaceae</taxon>
        <taxon>Sphingomonas</taxon>
    </lineage>
</organism>
<feature type="domain" description="RNA polymerase sigma factor 70 region 4 type 2" evidence="6">
    <location>
        <begin position="108"/>
        <end position="160"/>
    </location>
</feature>
<dbReference type="Pfam" id="PF04542">
    <property type="entry name" value="Sigma70_r2"/>
    <property type="match status" value="1"/>
</dbReference>
<evidence type="ECO:0000256" key="3">
    <source>
        <dbReference type="ARBA" id="ARBA00023082"/>
    </source>
</evidence>
<evidence type="ECO:0000256" key="2">
    <source>
        <dbReference type="ARBA" id="ARBA00023015"/>
    </source>
</evidence>
<dbReference type="InterPro" id="IPR014284">
    <property type="entry name" value="RNA_pol_sigma-70_dom"/>
</dbReference>
<feature type="domain" description="RNA polymerase sigma-70 region 2" evidence="5">
    <location>
        <begin position="15"/>
        <end position="76"/>
    </location>
</feature>
<name>A0A1B3ZEY8_9SPHN</name>
<evidence type="ECO:0000256" key="1">
    <source>
        <dbReference type="ARBA" id="ARBA00010641"/>
    </source>
</evidence>
<accession>A0A1B3ZEY8</accession>
<dbReference type="InterPro" id="IPR013324">
    <property type="entry name" value="RNA_pol_sigma_r3/r4-like"/>
</dbReference>
<protein>
    <submittedName>
        <fullName evidence="7">RNA polymerase subunit sigma-24</fullName>
    </submittedName>
</protein>
<dbReference type="SUPFAM" id="SSF88659">
    <property type="entry name" value="Sigma3 and sigma4 domains of RNA polymerase sigma factors"/>
    <property type="match status" value="1"/>
</dbReference>
<dbReference type="Proteomes" id="UP000094256">
    <property type="component" value="Chromosome"/>
</dbReference>
<dbReference type="Gene3D" id="1.10.10.10">
    <property type="entry name" value="Winged helix-like DNA-binding domain superfamily/Winged helix DNA-binding domain"/>
    <property type="match status" value="1"/>
</dbReference>
<dbReference type="InterPro" id="IPR007627">
    <property type="entry name" value="RNA_pol_sigma70_r2"/>
</dbReference>
<dbReference type="PANTHER" id="PTHR43133">
    <property type="entry name" value="RNA POLYMERASE ECF-TYPE SIGMA FACTO"/>
    <property type="match status" value="1"/>
</dbReference>
<dbReference type="AlphaFoldDB" id="A0A1B3ZEY8"/>
<evidence type="ECO:0000256" key="4">
    <source>
        <dbReference type="ARBA" id="ARBA00023163"/>
    </source>
</evidence>
<keyword evidence="3" id="KW-0731">Sigma factor</keyword>
<dbReference type="Pfam" id="PF08281">
    <property type="entry name" value="Sigma70_r4_2"/>
    <property type="match status" value="1"/>
</dbReference>
<dbReference type="InterPro" id="IPR039425">
    <property type="entry name" value="RNA_pol_sigma-70-like"/>
</dbReference>
<keyword evidence="4" id="KW-0804">Transcription</keyword>
<dbReference type="GO" id="GO:0006352">
    <property type="term" value="P:DNA-templated transcription initiation"/>
    <property type="evidence" value="ECO:0007669"/>
    <property type="project" value="InterPro"/>
</dbReference>
<dbReference type="InterPro" id="IPR013325">
    <property type="entry name" value="RNA_pol_sigma_r2"/>
</dbReference>